<keyword evidence="1" id="KW-1133">Transmembrane helix</keyword>
<dbReference type="InterPro" id="IPR058353">
    <property type="entry name" value="DUF8040"/>
</dbReference>
<evidence type="ECO:0000313" key="4">
    <source>
        <dbReference type="Proteomes" id="UP001140206"/>
    </source>
</evidence>
<dbReference type="Proteomes" id="UP001140206">
    <property type="component" value="Chromosome 3"/>
</dbReference>
<reference evidence="3" key="1">
    <citation type="submission" date="2022-08" db="EMBL/GenBank/DDBJ databases">
        <authorList>
            <person name="Marques A."/>
        </authorList>
    </citation>
    <scope>NUCLEOTIDE SEQUENCE</scope>
    <source>
        <strain evidence="3">RhyPub2mFocal</strain>
        <tissue evidence="3">Leaves</tissue>
    </source>
</reference>
<keyword evidence="4" id="KW-1185">Reference proteome</keyword>
<sequence>MTFLDDLSSQRLRILMHWLNLMKLVQVFCLLVSWLVLEQRADNRISQEVRDKREVARQEIMCEILYGSRTREVIRMCPRAFINLCNILVTRGGLQPTRHASVEEQVAKFL</sequence>
<feature type="domain" description="DUF8040" evidence="2">
    <location>
        <begin position="56"/>
        <end position="110"/>
    </location>
</feature>
<evidence type="ECO:0000313" key="3">
    <source>
        <dbReference type="EMBL" id="KAJ4780439.1"/>
    </source>
</evidence>
<accession>A0AAV8EIX7</accession>
<name>A0AAV8EIX7_9POAL</name>
<comment type="caution">
    <text evidence="3">The sequence shown here is derived from an EMBL/GenBank/DDBJ whole genome shotgun (WGS) entry which is preliminary data.</text>
</comment>
<keyword evidence="1" id="KW-0812">Transmembrane</keyword>
<dbReference type="AlphaFoldDB" id="A0AAV8EIX7"/>
<feature type="transmembrane region" description="Helical" evidence="1">
    <location>
        <begin position="15"/>
        <end position="37"/>
    </location>
</feature>
<dbReference type="EMBL" id="JAMFTS010000003">
    <property type="protein sequence ID" value="KAJ4780439.1"/>
    <property type="molecule type" value="Genomic_DNA"/>
</dbReference>
<evidence type="ECO:0000259" key="2">
    <source>
        <dbReference type="Pfam" id="PF26138"/>
    </source>
</evidence>
<proteinExistence type="predicted"/>
<keyword evidence="1" id="KW-0472">Membrane</keyword>
<gene>
    <name evidence="3" type="ORF">LUZ62_064696</name>
</gene>
<evidence type="ECO:0000256" key="1">
    <source>
        <dbReference type="SAM" id="Phobius"/>
    </source>
</evidence>
<protein>
    <recommendedName>
        <fullName evidence="2">DUF8040 domain-containing protein</fullName>
    </recommendedName>
</protein>
<dbReference type="Pfam" id="PF26138">
    <property type="entry name" value="DUF8040"/>
    <property type="match status" value="1"/>
</dbReference>
<organism evidence="3 4">
    <name type="scientific">Rhynchospora pubera</name>
    <dbReference type="NCBI Taxonomy" id="906938"/>
    <lineage>
        <taxon>Eukaryota</taxon>
        <taxon>Viridiplantae</taxon>
        <taxon>Streptophyta</taxon>
        <taxon>Embryophyta</taxon>
        <taxon>Tracheophyta</taxon>
        <taxon>Spermatophyta</taxon>
        <taxon>Magnoliopsida</taxon>
        <taxon>Liliopsida</taxon>
        <taxon>Poales</taxon>
        <taxon>Cyperaceae</taxon>
        <taxon>Cyperoideae</taxon>
        <taxon>Rhynchosporeae</taxon>
        <taxon>Rhynchospora</taxon>
    </lineage>
</organism>